<dbReference type="OrthoDB" id="7422307at2759"/>
<proteinExistence type="predicted"/>
<dbReference type="EMBL" id="VSRR010031982">
    <property type="protein sequence ID" value="MPC70930.1"/>
    <property type="molecule type" value="Genomic_DNA"/>
</dbReference>
<accession>A0A5B7HF03</accession>
<evidence type="ECO:0000313" key="2">
    <source>
        <dbReference type="Proteomes" id="UP000324222"/>
    </source>
</evidence>
<name>A0A5B7HF03_PORTR</name>
<evidence type="ECO:0000313" key="1">
    <source>
        <dbReference type="EMBL" id="MPC70930.1"/>
    </source>
</evidence>
<gene>
    <name evidence="1" type="ORF">E2C01_065194</name>
</gene>
<protein>
    <submittedName>
        <fullName evidence="1">Uncharacterized protein</fullName>
    </submittedName>
</protein>
<dbReference type="AlphaFoldDB" id="A0A5B7HF03"/>
<reference evidence="1 2" key="1">
    <citation type="submission" date="2019-05" db="EMBL/GenBank/DDBJ databases">
        <title>Another draft genome of Portunus trituberculatus and its Hox gene families provides insights of decapod evolution.</title>
        <authorList>
            <person name="Jeong J.-H."/>
            <person name="Song I."/>
            <person name="Kim S."/>
            <person name="Choi T."/>
            <person name="Kim D."/>
            <person name="Ryu S."/>
            <person name="Kim W."/>
        </authorList>
    </citation>
    <scope>NUCLEOTIDE SEQUENCE [LARGE SCALE GENOMIC DNA]</scope>
    <source>
        <tissue evidence="1">Muscle</tissue>
    </source>
</reference>
<organism evidence="1 2">
    <name type="scientific">Portunus trituberculatus</name>
    <name type="common">Swimming crab</name>
    <name type="synonym">Neptunus trituberculatus</name>
    <dbReference type="NCBI Taxonomy" id="210409"/>
    <lineage>
        <taxon>Eukaryota</taxon>
        <taxon>Metazoa</taxon>
        <taxon>Ecdysozoa</taxon>
        <taxon>Arthropoda</taxon>
        <taxon>Crustacea</taxon>
        <taxon>Multicrustacea</taxon>
        <taxon>Malacostraca</taxon>
        <taxon>Eumalacostraca</taxon>
        <taxon>Eucarida</taxon>
        <taxon>Decapoda</taxon>
        <taxon>Pleocyemata</taxon>
        <taxon>Brachyura</taxon>
        <taxon>Eubrachyura</taxon>
        <taxon>Portunoidea</taxon>
        <taxon>Portunidae</taxon>
        <taxon>Portuninae</taxon>
        <taxon>Portunus</taxon>
    </lineage>
</organism>
<dbReference type="Proteomes" id="UP000324222">
    <property type="component" value="Unassembled WGS sequence"/>
</dbReference>
<keyword evidence="2" id="KW-1185">Reference proteome</keyword>
<comment type="caution">
    <text evidence="1">The sequence shown here is derived from an EMBL/GenBank/DDBJ whole genome shotgun (WGS) entry which is preliminary data.</text>
</comment>
<sequence length="187" mass="20923">MNAVWQKVWPEVVWDFRGFDAIPRQEDLRHEIAELANSARLSAEEEDAINVDNIAELIQSHTDDLSAEDLVEQQQELAAREEVEEESPIPKATTLADLMAVVQSGLDFIDVVLARDGNANRSFKVRTAVQALLGPYEESLWQKRAKGKQMNITKFFISSDATSLTLARTGCQACQECLPIIYLTSLT</sequence>